<feature type="compositionally biased region" description="Polar residues" evidence="1">
    <location>
        <begin position="1"/>
        <end position="17"/>
    </location>
</feature>
<sequence>MSFLETNDAQGDSTSGNRAPEPKENCDHERIHDKIMDTLLQTPKADEEKGEKETVEIGKDETIPHEETKNDREVVQAQAESALAYVEQNEDPMIEEFVEKAKEAIPNMGEKAKHLHTTPNDIEKLIEQREYLESLLKEKFTKRMTVMFTDLKGSTAIADAEGDIASRTIMKQHNDVLFPIIKKHDGILVKTMGDGTLSYFEDAQKALRAAVEAQIGFDRYNIEKKPKTLLLVTMGLHTGDGVVEENDIFGDVVNVASRIESASNPGEIYLSEDTYNSLTNKSEIYIRFIKSTTLKGKKGEFRLYKAFWDEKEIELDKFDTKEEEIVVKKRFPFVKVSMMVSIPLMISYLLMLGGVIPNPFIALTASKTELRSLSTDISDEYIKKTSEHTVTIIFDNEE</sequence>
<gene>
    <name evidence="3" type="ORF">KSMBR1_2901</name>
</gene>
<dbReference type="OrthoDB" id="9806704at2"/>
<dbReference type="Pfam" id="PF00211">
    <property type="entry name" value="Guanylate_cyc"/>
    <property type="match status" value="1"/>
</dbReference>
<feature type="region of interest" description="Disordered" evidence="1">
    <location>
        <begin position="1"/>
        <end position="32"/>
    </location>
</feature>
<reference evidence="4" key="1">
    <citation type="submission" date="2017-10" db="EMBL/GenBank/DDBJ databases">
        <authorList>
            <person name="Frank J."/>
        </authorList>
    </citation>
    <scope>NUCLEOTIDE SEQUENCE [LARGE SCALE GENOMIC DNA]</scope>
</reference>
<organism evidence="3 4">
    <name type="scientific">Kuenenia stuttgartiensis</name>
    <dbReference type="NCBI Taxonomy" id="174633"/>
    <lineage>
        <taxon>Bacteria</taxon>
        <taxon>Pseudomonadati</taxon>
        <taxon>Planctomycetota</taxon>
        <taxon>Candidatus Brocadiia</taxon>
        <taxon>Candidatus Brocadiales</taxon>
        <taxon>Candidatus Brocadiaceae</taxon>
        <taxon>Candidatus Kuenenia</taxon>
    </lineage>
</organism>
<dbReference type="GO" id="GO:0035556">
    <property type="term" value="P:intracellular signal transduction"/>
    <property type="evidence" value="ECO:0007669"/>
    <property type="project" value="InterPro"/>
</dbReference>
<evidence type="ECO:0000256" key="2">
    <source>
        <dbReference type="SAM" id="Phobius"/>
    </source>
</evidence>
<evidence type="ECO:0000313" key="4">
    <source>
        <dbReference type="Proteomes" id="UP000221734"/>
    </source>
</evidence>
<dbReference type="SMART" id="SM00044">
    <property type="entry name" value="CYCc"/>
    <property type="match status" value="1"/>
</dbReference>
<dbReference type="PANTHER" id="PTHR43081:SF19">
    <property type="entry name" value="PH-SENSITIVE ADENYLATE CYCLASE RV1264"/>
    <property type="match status" value="1"/>
</dbReference>
<dbReference type="SUPFAM" id="SSF55073">
    <property type="entry name" value="Nucleotide cyclase"/>
    <property type="match status" value="1"/>
</dbReference>
<evidence type="ECO:0000313" key="3">
    <source>
        <dbReference type="EMBL" id="SOH05382.1"/>
    </source>
</evidence>
<evidence type="ECO:0000256" key="1">
    <source>
        <dbReference type="SAM" id="MobiDB-lite"/>
    </source>
</evidence>
<dbReference type="CDD" id="cd07302">
    <property type="entry name" value="CHD"/>
    <property type="match status" value="1"/>
</dbReference>
<dbReference type="KEGG" id="kst:KSMBR1_2901"/>
<dbReference type="InterPro" id="IPR050697">
    <property type="entry name" value="Adenylyl/Guanylyl_Cyclase_3/4"/>
</dbReference>
<name>A0A2C9CI43_KUEST</name>
<dbReference type="InterPro" id="IPR001054">
    <property type="entry name" value="A/G_cyclase"/>
</dbReference>
<dbReference type="Gene3D" id="3.30.70.1230">
    <property type="entry name" value="Nucleotide cyclase"/>
    <property type="match status" value="1"/>
</dbReference>
<accession>A0A2C9CI43</accession>
<dbReference type="GO" id="GO:0004016">
    <property type="term" value="F:adenylate cyclase activity"/>
    <property type="evidence" value="ECO:0007669"/>
    <property type="project" value="UniProtKB-ARBA"/>
</dbReference>
<dbReference type="InterPro" id="IPR029787">
    <property type="entry name" value="Nucleotide_cyclase"/>
</dbReference>
<dbReference type="Proteomes" id="UP000221734">
    <property type="component" value="Chromosome Kuenenia_stuttgartiensis_MBR1"/>
</dbReference>
<protein>
    <submittedName>
        <fullName evidence="3">Adenylate and Guanylate cyclase catalytic domain protein</fullName>
    </submittedName>
</protein>
<dbReference type="AlphaFoldDB" id="A0A2C9CI43"/>
<dbReference type="EMBL" id="LT934425">
    <property type="protein sequence ID" value="SOH05382.1"/>
    <property type="molecule type" value="Genomic_DNA"/>
</dbReference>
<feature type="compositionally biased region" description="Basic and acidic residues" evidence="1">
    <location>
        <begin position="20"/>
        <end position="32"/>
    </location>
</feature>
<feature type="transmembrane region" description="Helical" evidence="2">
    <location>
        <begin position="338"/>
        <end position="363"/>
    </location>
</feature>
<keyword evidence="2" id="KW-0812">Transmembrane</keyword>
<dbReference type="GO" id="GO:0006171">
    <property type="term" value="P:cAMP biosynthetic process"/>
    <property type="evidence" value="ECO:0007669"/>
    <property type="project" value="TreeGrafter"/>
</dbReference>
<proteinExistence type="predicted"/>
<keyword evidence="4" id="KW-1185">Reference proteome</keyword>
<keyword evidence="2" id="KW-0472">Membrane</keyword>
<dbReference type="PANTHER" id="PTHR43081">
    <property type="entry name" value="ADENYLATE CYCLASE, TERMINAL-DIFFERENTIATION SPECIFIC-RELATED"/>
    <property type="match status" value="1"/>
</dbReference>
<dbReference type="PROSITE" id="PS50125">
    <property type="entry name" value="GUANYLATE_CYCLASE_2"/>
    <property type="match status" value="1"/>
</dbReference>
<dbReference type="RefSeq" id="WP_099325969.1">
    <property type="nucleotide sequence ID" value="NZ_LT934425.1"/>
</dbReference>
<keyword evidence="2" id="KW-1133">Transmembrane helix</keyword>